<dbReference type="InterPro" id="IPR003140">
    <property type="entry name" value="PLipase/COase/thioEstase"/>
</dbReference>
<reference evidence="5" key="1">
    <citation type="submission" date="2017-01" db="EMBL/GenBank/DDBJ databases">
        <authorList>
            <person name="Varghese N."/>
            <person name="Submissions S."/>
        </authorList>
    </citation>
    <scope>NUCLEOTIDE SEQUENCE [LARGE SCALE GENOMIC DNA]</scope>
    <source>
        <strain evidence="5">LP100</strain>
    </source>
</reference>
<evidence type="ECO:0000313" key="5">
    <source>
        <dbReference type="Proteomes" id="UP000187181"/>
    </source>
</evidence>
<dbReference type="Proteomes" id="UP000187181">
    <property type="component" value="Unassembled WGS sequence"/>
</dbReference>
<dbReference type="STRING" id="1317125.SAMN05444128_1243"/>
<dbReference type="Gene3D" id="3.40.50.1820">
    <property type="entry name" value="alpha/beta hydrolase"/>
    <property type="match status" value="1"/>
</dbReference>
<dbReference type="PANTHER" id="PTHR10655:SF17">
    <property type="entry name" value="LYSOPHOSPHOLIPASE-LIKE PROTEIN 1"/>
    <property type="match status" value="1"/>
</dbReference>
<evidence type="ECO:0000313" key="4">
    <source>
        <dbReference type="EMBL" id="SIT83287.1"/>
    </source>
</evidence>
<dbReference type="GO" id="GO:0016787">
    <property type="term" value="F:hydrolase activity"/>
    <property type="evidence" value="ECO:0007669"/>
    <property type="project" value="UniProtKB-KW"/>
</dbReference>
<evidence type="ECO:0000259" key="3">
    <source>
        <dbReference type="Pfam" id="PF02230"/>
    </source>
</evidence>
<feature type="domain" description="Phospholipase/carboxylesterase/thioesterase" evidence="3">
    <location>
        <begin position="25"/>
        <end position="218"/>
    </location>
</feature>
<dbReference type="EMBL" id="FTPP01000001">
    <property type="protein sequence ID" value="SIT83287.1"/>
    <property type="molecule type" value="Genomic_DNA"/>
</dbReference>
<dbReference type="InterPro" id="IPR050565">
    <property type="entry name" value="LYPA1-2/EST-like"/>
</dbReference>
<accession>A0A1R3WYT8</accession>
<protein>
    <submittedName>
        <fullName evidence="4">Phospholipase/carboxylesterase</fullName>
    </submittedName>
</protein>
<dbReference type="RefSeq" id="WP_076666662.1">
    <property type="nucleotide sequence ID" value="NZ_FTPP01000001.1"/>
</dbReference>
<name>A0A1R3WYT8_9BACT</name>
<keyword evidence="2" id="KW-0378">Hydrolase</keyword>
<dbReference type="SUPFAM" id="SSF53474">
    <property type="entry name" value="alpha/beta-Hydrolases"/>
    <property type="match status" value="1"/>
</dbReference>
<proteinExistence type="inferred from homology"/>
<keyword evidence="5" id="KW-1185">Reference proteome</keyword>
<comment type="similarity">
    <text evidence="1">Belongs to the AB hydrolase superfamily. AB hydrolase 2 family.</text>
</comment>
<dbReference type="PANTHER" id="PTHR10655">
    <property type="entry name" value="LYSOPHOSPHOLIPASE-RELATED"/>
    <property type="match status" value="1"/>
</dbReference>
<sequence length="219" mass="24149">MATIETIKNDLSLPYLVRPGSSAATQPKAVILLHGVGSNEQDLFQLAPYLPDDFIVISPRGPIVLGAGRYAWYEVDFASGKPQINAQQEAKSREAIQHFIRQVKEKYNLDTVYLGGFSQGAIMSFSIGLTQPESVAGIVGFSGRILLEIRPLVQPNEALKQLKVFISHGTQDSTLPVHYARKAKEYLQEAGVQLTYHEQDMGHQISGEAITKVADWLQV</sequence>
<dbReference type="OrthoDB" id="9795555at2"/>
<dbReference type="InterPro" id="IPR029058">
    <property type="entry name" value="AB_hydrolase_fold"/>
</dbReference>
<evidence type="ECO:0000256" key="2">
    <source>
        <dbReference type="ARBA" id="ARBA00022801"/>
    </source>
</evidence>
<organism evidence="4 5">
    <name type="scientific">Pontibacter indicus</name>
    <dbReference type="NCBI Taxonomy" id="1317125"/>
    <lineage>
        <taxon>Bacteria</taxon>
        <taxon>Pseudomonadati</taxon>
        <taxon>Bacteroidota</taxon>
        <taxon>Cytophagia</taxon>
        <taxon>Cytophagales</taxon>
        <taxon>Hymenobacteraceae</taxon>
        <taxon>Pontibacter</taxon>
    </lineage>
</organism>
<dbReference type="Pfam" id="PF02230">
    <property type="entry name" value="Abhydrolase_2"/>
    <property type="match status" value="1"/>
</dbReference>
<evidence type="ECO:0000256" key="1">
    <source>
        <dbReference type="ARBA" id="ARBA00006499"/>
    </source>
</evidence>
<dbReference type="AlphaFoldDB" id="A0A1R3WYT8"/>
<gene>
    <name evidence="4" type="ORF">SAMN05444128_1243</name>
</gene>